<proteinExistence type="predicted"/>
<reference evidence="3" key="1">
    <citation type="journal article" date="2020" name="Nature">
        <title>Giant virus diversity and host interactions through global metagenomics.</title>
        <authorList>
            <person name="Schulz F."/>
            <person name="Roux S."/>
            <person name="Paez-Espino D."/>
            <person name="Jungbluth S."/>
            <person name="Walsh D.A."/>
            <person name="Denef V.J."/>
            <person name="McMahon K.D."/>
            <person name="Konstantinidis K.T."/>
            <person name="Eloe-Fadrosh E.A."/>
            <person name="Kyrpides N.C."/>
            <person name="Woyke T."/>
        </authorList>
    </citation>
    <scope>NUCLEOTIDE SEQUENCE</scope>
    <source>
        <strain evidence="3">GVMAG-M-3300009068-25</strain>
    </source>
</reference>
<dbReference type="AlphaFoldDB" id="A0A6C0EM17"/>
<evidence type="ECO:0000256" key="2">
    <source>
        <dbReference type="SAM" id="Phobius"/>
    </source>
</evidence>
<keyword evidence="2" id="KW-0812">Transmembrane</keyword>
<evidence type="ECO:0000313" key="3">
    <source>
        <dbReference type="EMBL" id="QHT30078.1"/>
    </source>
</evidence>
<feature type="transmembrane region" description="Helical" evidence="2">
    <location>
        <begin position="6"/>
        <end position="22"/>
    </location>
</feature>
<dbReference type="EMBL" id="MN738890">
    <property type="protein sequence ID" value="QHT30078.1"/>
    <property type="molecule type" value="Genomic_DNA"/>
</dbReference>
<keyword evidence="2" id="KW-1133">Transmembrane helix</keyword>
<keyword evidence="2" id="KW-0472">Membrane</keyword>
<feature type="region of interest" description="Disordered" evidence="1">
    <location>
        <begin position="74"/>
        <end position="99"/>
    </location>
</feature>
<feature type="compositionally biased region" description="Basic and acidic residues" evidence="1">
    <location>
        <begin position="74"/>
        <end position="83"/>
    </location>
</feature>
<name>A0A6C0EM17_9ZZZZ</name>
<protein>
    <submittedName>
        <fullName evidence="3">Uncharacterized protein</fullName>
    </submittedName>
</protein>
<sequence>MKLTGQVELAVVAALVGVIAFMPKVLSFIVSSAVGKAVAFAFVAWLWKQHNELVALLLAIAYLRAMPAYEHADDKSMKKKEEAPPMPPVTTPTAAPGTH</sequence>
<accession>A0A6C0EM17</accession>
<organism evidence="3">
    <name type="scientific">viral metagenome</name>
    <dbReference type="NCBI Taxonomy" id="1070528"/>
    <lineage>
        <taxon>unclassified sequences</taxon>
        <taxon>metagenomes</taxon>
        <taxon>organismal metagenomes</taxon>
    </lineage>
</organism>
<evidence type="ECO:0000256" key="1">
    <source>
        <dbReference type="SAM" id="MobiDB-lite"/>
    </source>
</evidence>